<dbReference type="GO" id="GO:0006606">
    <property type="term" value="P:protein import into nucleus"/>
    <property type="evidence" value="ECO:0007669"/>
    <property type="project" value="TreeGrafter"/>
</dbReference>
<organism evidence="6 7">
    <name type="scientific">Clonostachys byssicola</name>
    <dbReference type="NCBI Taxonomy" id="160290"/>
    <lineage>
        <taxon>Eukaryota</taxon>
        <taxon>Fungi</taxon>
        <taxon>Dikarya</taxon>
        <taxon>Ascomycota</taxon>
        <taxon>Pezizomycotina</taxon>
        <taxon>Sordariomycetes</taxon>
        <taxon>Hypocreomycetidae</taxon>
        <taxon>Hypocreales</taxon>
        <taxon>Bionectriaceae</taxon>
        <taxon>Clonostachys</taxon>
    </lineage>
</organism>
<evidence type="ECO:0000256" key="3">
    <source>
        <dbReference type="ARBA" id="ARBA00022927"/>
    </source>
</evidence>
<name>A0A9N9U9L4_9HYPO</name>
<dbReference type="PANTHER" id="PTHR10997:SF9">
    <property type="entry name" value="IMPORTIN-9"/>
    <property type="match status" value="1"/>
</dbReference>
<dbReference type="SMART" id="SM00913">
    <property type="entry name" value="IBN_N"/>
    <property type="match status" value="1"/>
</dbReference>
<dbReference type="Pfam" id="PF03810">
    <property type="entry name" value="IBN_N"/>
    <property type="match status" value="1"/>
</dbReference>
<dbReference type="InterPro" id="IPR016024">
    <property type="entry name" value="ARM-type_fold"/>
</dbReference>
<feature type="domain" description="Importin N-terminal" evidence="5">
    <location>
        <begin position="23"/>
        <end position="100"/>
    </location>
</feature>
<dbReference type="GO" id="GO:0005635">
    <property type="term" value="C:nuclear envelope"/>
    <property type="evidence" value="ECO:0007669"/>
    <property type="project" value="TreeGrafter"/>
</dbReference>
<keyword evidence="2" id="KW-0813">Transport</keyword>
<dbReference type="GO" id="GO:0005829">
    <property type="term" value="C:cytosol"/>
    <property type="evidence" value="ECO:0007669"/>
    <property type="project" value="TreeGrafter"/>
</dbReference>
<protein>
    <recommendedName>
        <fullName evidence="5">Importin N-terminal domain-containing protein</fullName>
    </recommendedName>
</protein>
<dbReference type="OrthoDB" id="431626at2759"/>
<dbReference type="Gene3D" id="1.25.10.10">
    <property type="entry name" value="Leucine-rich Repeat Variant"/>
    <property type="match status" value="1"/>
</dbReference>
<dbReference type="EMBL" id="CABFNO020001317">
    <property type="protein sequence ID" value="CAG9980516.1"/>
    <property type="molecule type" value="Genomic_DNA"/>
</dbReference>
<dbReference type="SUPFAM" id="SSF48371">
    <property type="entry name" value="ARM repeat"/>
    <property type="match status" value="1"/>
</dbReference>
<evidence type="ECO:0000256" key="4">
    <source>
        <dbReference type="ARBA" id="ARBA00023242"/>
    </source>
</evidence>
<evidence type="ECO:0000256" key="2">
    <source>
        <dbReference type="ARBA" id="ARBA00022448"/>
    </source>
</evidence>
<dbReference type="InterPro" id="IPR001494">
    <property type="entry name" value="Importin-beta_N"/>
</dbReference>
<dbReference type="Proteomes" id="UP000754883">
    <property type="component" value="Unassembled WGS sequence"/>
</dbReference>
<dbReference type="InterPro" id="IPR056840">
    <property type="entry name" value="HEAT_IPO9_central"/>
</dbReference>
<evidence type="ECO:0000256" key="1">
    <source>
        <dbReference type="ARBA" id="ARBA00004123"/>
    </source>
</evidence>
<accession>A0A9N9U9L4</accession>
<dbReference type="AlphaFoldDB" id="A0A9N9U9L4"/>
<evidence type="ECO:0000259" key="5">
    <source>
        <dbReference type="PROSITE" id="PS50166"/>
    </source>
</evidence>
<dbReference type="Pfam" id="PF25018">
    <property type="entry name" value="HEAT_IPO9_c"/>
    <property type="match status" value="1"/>
</dbReference>
<dbReference type="PROSITE" id="PS50166">
    <property type="entry name" value="IMPORTIN_B_NT"/>
    <property type="match status" value="1"/>
</dbReference>
<dbReference type="PANTHER" id="PTHR10997">
    <property type="entry name" value="IMPORTIN-7, 8, 11"/>
    <property type="match status" value="1"/>
</dbReference>
<keyword evidence="7" id="KW-1185">Reference proteome</keyword>
<gene>
    <name evidence="6" type="ORF">CBYS24578_00007481</name>
</gene>
<proteinExistence type="predicted"/>
<reference evidence="6" key="1">
    <citation type="submission" date="2021-10" db="EMBL/GenBank/DDBJ databases">
        <authorList>
            <person name="Piombo E."/>
        </authorList>
    </citation>
    <scope>NUCLEOTIDE SEQUENCE</scope>
</reference>
<evidence type="ECO:0000313" key="6">
    <source>
        <dbReference type="EMBL" id="CAG9980516.1"/>
    </source>
</evidence>
<keyword evidence="4" id="KW-0539">Nucleus</keyword>
<comment type="subcellular location">
    <subcellularLocation>
        <location evidence="1">Nucleus</location>
    </subcellularLocation>
</comment>
<dbReference type="InterPro" id="IPR011989">
    <property type="entry name" value="ARM-like"/>
</dbReference>
<keyword evidence="3" id="KW-0653">Protein transport</keyword>
<evidence type="ECO:0000313" key="7">
    <source>
        <dbReference type="Proteomes" id="UP000754883"/>
    </source>
</evidence>
<sequence>MEDQLIQLLSNTHSSEQVPRQQAEIELKRAASNPAFPQSLANIAAHTSVDTSVRQSALSTLRLFIERNWAVEELGDGPQIPIADNARAALKQSLLDLVLSGEEDRKVKIATSYAVGKIAVHDFPEQWPNLLPTVLGVISTGTDGQLHGALKVLGDLVEESLSQEQFFTMARDIAKTLTEVALNENRKPLLRSLAISVFRGCFNILEMIKGDHGDQVKPFAEELLQQWNPFFLTVLKSRLPEADLSTGQPSSWNSVISLKVQVVKTLSDIRKGFPALLLPHSTALFTAVWEELSLFQAPYTKLYIESDAQGRLEDSDGLPYTLDFLILEEIDFLSRCFRAAPVRAELDGQLNAHASAEQVPWMMEIMRMLVSYSSVTREEEELWDIDCSLFLAEETSVTANYTARVAASDLLIKMGEWFGQKTIDGLFGYTKTLFPADGLNWRSQEAALYLFVMLASDCHDTGVPIPDPVSAAYLELIDFAISRPKEALLRARGFLVAGMLCRAYEAPATLLNRIIESITGEEAEVVQVSCIKAIEGLMNANKITVDRQFSIISAIHNYMNGKDPAEMEDADELLVTLSEALRAAIRLNCQIALSNDIPSIDLLFVLAKIGASNLQVTIMLSEAIEEIVRSLSDKDSFGALCQKIIPTLTGAFDVANLTEDDPLVTVAVELLSVLVRYASSPLPAGFVTATFPKLTRLLMESTEGDVLRPGAEAVKYILVHDHQQLFEWQDANGRSGLEVCLHIIDRLLGPSMSDNDAAEVGGLAAELVEKAGQERLGPFLPQLLQAVVNRLASAQQVTLIQSLCLVFVGLSIHGASDVLEFLSQTQTNGKSGLQVVMELWLENTTAFAGYDEIRQNVIALSKIYSLNDPRLAQISVKGELIMNDDGRIKTRSRARQSMYQARDPLFDPAGRNPDQYTIIPAPLKIIKLLIDELFSASGARAAADAASAAIANADYPEDDDDEGWENEDETLDLGLMSVKGDLMSFIEGSGQREPDDETQGFLLDFFVRCGRENISNFQNWYGMLTQDEQAKLNQLASSAGQ</sequence>
<dbReference type="GO" id="GO:0031267">
    <property type="term" value="F:small GTPase binding"/>
    <property type="evidence" value="ECO:0007669"/>
    <property type="project" value="InterPro"/>
</dbReference>
<comment type="caution">
    <text evidence="6">The sequence shown here is derived from an EMBL/GenBank/DDBJ whole genome shotgun (WGS) entry which is preliminary data.</text>
</comment>